<evidence type="ECO:0000256" key="3">
    <source>
        <dbReference type="ARBA" id="ARBA00022525"/>
    </source>
</evidence>
<comment type="function">
    <text evidence="5">Effector that suppresses plant defense responses during pathogen infection.</text>
</comment>
<dbReference type="EMBL" id="JAGDFM010000076">
    <property type="protein sequence ID" value="KAG7387569.1"/>
    <property type="molecule type" value="Genomic_DNA"/>
</dbReference>
<protein>
    <recommendedName>
        <fullName evidence="5">RxLR effector protein</fullName>
    </recommendedName>
</protein>
<evidence type="ECO:0000256" key="1">
    <source>
        <dbReference type="ARBA" id="ARBA00004613"/>
    </source>
</evidence>
<dbReference type="GO" id="GO:0005576">
    <property type="term" value="C:extracellular region"/>
    <property type="evidence" value="ECO:0007669"/>
    <property type="project" value="UniProtKB-SubCell"/>
</dbReference>
<feature type="signal peptide" evidence="5">
    <location>
        <begin position="1"/>
        <end position="21"/>
    </location>
</feature>
<evidence type="ECO:0000256" key="5">
    <source>
        <dbReference type="RuleBase" id="RU367124"/>
    </source>
</evidence>
<dbReference type="OrthoDB" id="93666at2759"/>
<dbReference type="Pfam" id="PF16810">
    <property type="entry name" value="RXLR"/>
    <property type="match status" value="1"/>
</dbReference>
<name>A0A8T1W721_9STRA</name>
<keyword evidence="7" id="KW-1185">Reference proteome</keyword>
<reference evidence="6" key="1">
    <citation type="submission" date="2021-02" db="EMBL/GenBank/DDBJ databases">
        <authorList>
            <person name="Palmer J.M."/>
        </authorList>
    </citation>
    <scope>NUCLEOTIDE SEQUENCE</scope>
    <source>
        <strain evidence="6">SCRP734</strain>
    </source>
</reference>
<organism evidence="6 7">
    <name type="scientific">Phytophthora pseudosyringae</name>
    <dbReference type="NCBI Taxonomy" id="221518"/>
    <lineage>
        <taxon>Eukaryota</taxon>
        <taxon>Sar</taxon>
        <taxon>Stramenopiles</taxon>
        <taxon>Oomycota</taxon>
        <taxon>Peronosporomycetes</taxon>
        <taxon>Peronosporales</taxon>
        <taxon>Peronosporaceae</taxon>
        <taxon>Phytophthora</taxon>
    </lineage>
</organism>
<evidence type="ECO:0000256" key="4">
    <source>
        <dbReference type="ARBA" id="ARBA00022729"/>
    </source>
</evidence>
<feature type="chain" id="PRO_5035966976" description="RxLR effector protein" evidence="5">
    <location>
        <begin position="22"/>
        <end position="107"/>
    </location>
</feature>
<keyword evidence="3 5" id="KW-0964">Secreted</keyword>
<dbReference type="InterPro" id="IPR031825">
    <property type="entry name" value="RXLR"/>
</dbReference>
<dbReference type="AlphaFoldDB" id="A0A8T1W721"/>
<evidence type="ECO:0000313" key="6">
    <source>
        <dbReference type="EMBL" id="KAG7387569.1"/>
    </source>
</evidence>
<evidence type="ECO:0000313" key="7">
    <source>
        <dbReference type="Proteomes" id="UP000694044"/>
    </source>
</evidence>
<gene>
    <name evidence="6" type="ORF">PHYPSEUDO_013963</name>
</gene>
<comment type="caution">
    <text evidence="6">The sequence shown here is derived from an EMBL/GenBank/DDBJ whole genome shotgun (WGS) entry which is preliminary data.</text>
</comment>
<proteinExistence type="inferred from homology"/>
<accession>A0A8T1W721</accession>
<comment type="subcellular location">
    <subcellularLocation>
        <location evidence="1 5">Secreted</location>
    </subcellularLocation>
</comment>
<evidence type="ECO:0000256" key="2">
    <source>
        <dbReference type="ARBA" id="ARBA00010400"/>
    </source>
</evidence>
<sequence length="107" mass="11952">MRLAYILVLAVAAIIHDNGTALSTTKDSKAMVENGDSTYADGGRMLRRVEKDPSSEERAVSFGKWMKNLNPMKVRRKFVHAGKVDKFVKAEAKRTAWLAEQAKKLSN</sequence>
<comment type="domain">
    <text evidence="5">The RxLR-dEER motif acts to carry the protein into the host cell cytoplasm through binding to cell surface phosphatidylinositol-3-phosphate.</text>
</comment>
<comment type="similarity">
    <text evidence="2 5">Belongs to the RxLR effector family.</text>
</comment>
<keyword evidence="4 5" id="KW-0732">Signal</keyword>
<dbReference type="Proteomes" id="UP000694044">
    <property type="component" value="Unassembled WGS sequence"/>
</dbReference>